<gene>
    <name evidence="7" type="ORF">CAPTEDRAFT_101209</name>
</gene>
<keyword evidence="9" id="KW-1185">Reference proteome</keyword>
<dbReference type="Proteomes" id="UP000014760">
    <property type="component" value="Unassembled WGS sequence"/>
</dbReference>
<dbReference type="OMA" id="GWKDPTM"/>
<dbReference type="HOGENOM" id="CLU_040726_2_1_1"/>
<evidence type="ECO:0000313" key="9">
    <source>
        <dbReference type="Proteomes" id="UP000014760"/>
    </source>
</evidence>
<dbReference type="EnsemblMetazoa" id="CapteT101209">
    <property type="protein sequence ID" value="CapteP101209"/>
    <property type="gene ID" value="CapteG101209"/>
</dbReference>
<proteinExistence type="predicted"/>
<keyword evidence="3 5" id="KW-1133">Transmembrane helix</keyword>
<dbReference type="InterPro" id="IPR050186">
    <property type="entry name" value="TPT_transporter"/>
</dbReference>
<evidence type="ECO:0000256" key="4">
    <source>
        <dbReference type="ARBA" id="ARBA00023136"/>
    </source>
</evidence>
<feature type="transmembrane region" description="Helical" evidence="5">
    <location>
        <begin position="218"/>
        <end position="242"/>
    </location>
</feature>
<dbReference type="GO" id="GO:0016020">
    <property type="term" value="C:membrane"/>
    <property type="evidence" value="ECO:0007669"/>
    <property type="project" value="UniProtKB-SubCell"/>
</dbReference>
<feature type="domain" description="Sugar phosphate transporter" evidence="6">
    <location>
        <begin position="9"/>
        <end position="294"/>
    </location>
</feature>
<feature type="transmembrane region" description="Helical" evidence="5">
    <location>
        <begin position="156"/>
        <end position="174"/>
    </location>
</feature>
<reference evidence="8" key="3">
    <citation type="submission" date="2015-06" db="UniProtKB">
        <authorList>
            <consortium name="EnsemblMetazoa"/>
        </authorList>
    </citation>
    <scope>IDENTIFICATION</scope>
</reference>
<dbReference type="EMBL" id="KB293048">
    <property type="protein sequence ID" value="ELU16612.1"/>
    <property type="molecule type" value="Genomic_DNA"/>
</dbReference>
<feature type="transmembrane region" description="Helical" evidence="5">
    <location>
        <begin position="75"/>
        <end position="94"/>
    </location>
</feature>
<organism evidence="7">
    <name type="scientific">Capitella teleta</name>
    <name type="common">Polychaete worm</name>
    <dbReference type="NCBI Taxonomy" id="283909"/>
    <lineage>
        <taxon>Eukaryota</taxon>
        <taxon>Metazoa</taxon>
        <taxon>Spiralia</taxon>
        <taxon>Lophotrochozoa</taxon>
        <taxon>Annelida</taxon>
        <taxon>Polychaeta</taxon>
        <taxon>Sedentaria</taxon>
        <taxon>Scolecida</taxon>
        <taxon>Capitellidae</taxon>
        <taxon>Capitella</taxon>
    </lineage>
</organism>
<dbReference type="AlphaFoldDB" id="R7VDG6"/>
<reference evidence="7 9" key="2">
    <citation type="journal article" date="2013" name="Nature">
        <title>Insights into bilaterian evolution from three spiralian genomes.</title>
        <authorList>
            <person name="Simakov O."/>
            <person name="Marletaz F."/>
            <person name="Cho S.J."/>
            <person name="Edsinger-Gonzales E."/>
            <person name="Havlak P."/>
            <person name="Hellsten U."/>
            <person name="Kuo D.H."/>
            <person name="Larsson T."/>
            <person name="Lv J."/>
            <person name="Arendt D."/>
            <person name="Savage R."/>
            <person name="Osoegawa K."/>
            <person name="de Jong P."/>
            <person name="Grimwood J."/>
            <person name="Chapman J.A."/>
            <person name="Shapiro H."/>
            <person name="Aerts A."/>
            <person name="Otillar R.P."/>
            <person name="Terry A.Y."/>
            <person name="Boore J.L."/>
            <person name="Grigoriev I.V."/>
            <person name="Lindberg D.R."/>
            <person name="Seaver E.C."/>
            <person name="Weisblat D.A."/>
            <person name="Putnam N.H."/>
            <person name="Rokhsar D.S."/>
        </authorList>
    </citation>
    <scope>NUCLEOTIDE SEQUENCE</scope>
    <source>
        <strain evidence="7 9">I ESC-2004</strain>
    </source>
</reference>
<protein>
    <recommendedName>
        <fullName evidence="6">Sugar phosphate transporter domain-containing protein</fullName>
    </recommendedName>
</protein>
<dbReference type="OrthoDB" id="417037at2759"/>
<evidence type="ECO:0000256" key="2">
    <source>
        <dbReference type="ARBA" id="ARBA00022692"/>
    </source>
</evidence>
<evidence type="ECO:0000313" key="7">
    <source>
        <dbReference type="EMBL" id="ELU16612.1"/>
    </source>
</evidence>
<accession>R7VDG6</accession>
<feature type="transmembrane region" description="Helical" evidence="5">
    <location>
        <begin position="35"/>
        <end position="54"/>
    </location>
</feature>
<evidence type="ECO:0000256" key="5">
    <source>
        <dbReference type="SAM" id="Phobius"/>
    </source>
</evidence>
<dbReference type="InterPro" id="IPR004853">
    <property type="entry name" value="Sugar_P_trans_dom"/>
</dbReference>
<evidence type="ECO:0000313" key="8">
    <source>
        <dbReference type="EnsemblMetazoa" id="CapteP101209"/>
    </source>
</evidence>
<reference evidence="9" key="1">
    <citation type="submission" date="2012-12" db="EMBL/GenBank/DDBJ databases">
        <authorList>
            <person name="Hellsten U."/>
            <person name="Grimwood J."/>
            <person name="Chapman J.A."/>
            <person name="Shapiro H."/>
            <person name="Aerts A."/>
            <person name="Otillar R.P."/>
            <person name="Terry A.Y."/>
            <person name="Boore J.L."/>
            <person name="Simakov O."/>
            <person name="Marletaz F."/>
            <person name="Cho S.-J."/>
            <person name="Edsinger-Gonzales E."/>
            <person name="Havlak P."/>
            <person name="Kuo D.-H."/>
            <person name="Larsson T."/>
            <person name="Lv J."/>
            <person name="Arendt D."/>
            <person name="Savage R."/>
            <person name="Osoegawa K."/>
            <person name="de Jong P."/>
            <person name="Lindberg D.R."/>
            <person name="Seaver E.C."/>
            <person name="Weisblat D.A."/>
            <person name="Putnam N.H."/>
            <person name="Grigoriev I.V."/>
            <person name="Rokhsar D.S."/>
        </authorList>
    </citation>
    <scope>NUCLEOTIDE SEQUENCE</scope>
    <source>
        <strain evidence="9">I ESC-2004</strain>
    </source>
</reference>
<evidence type="ECO:0000259" key="6">
    <source>
        <dbReference type="Pfam" id="PF03151"/>
    </source>
</evidence>
<dbReference type="STRING" id="283909.R7VDG6"/>
<name>R7VDG6_CAPTE</name>
<feature type="transmembrane region" description="Helical" evidence="5">
    <location>
        <begin position="127"/>
        <end position="144"/>
    </location>
</feature>
<comment type="subcellular location">
    <subcellularLocation>
        <location evidence="1">Membrane</location>
        <topology evidence="1">Multi-pass membrane protein</topology>
    </subcellularLocation>
</comment>
<dbReference type="PANTHER" id="PTHR11132">
    <property type="entry name" value="SOLUTE CARRIER FAMILY 35"/>
    <property type="match status" value="1"/>
</dbReference>
<keyword evidence="2 5" id="KW-0812">Transmembrane</keyword>
<keyword evidence="4 5" id="KW-0472">Membrane</keyword>
<sequence>MFDNGYRGLIIALFYGITSASMAFANKAVLSHYNFDYPFFLVTCQMVVAIVLLESLRLTQTTSLVRFSLQRGRDFLMPSIFYAVHSVLSLSALSGMNIPMYGVIKRCSPVVILLLSAVVLKKGMPQTGIILSVGMITSGCLIAGERYGDLAFDPKAYMYGICSVFSQALYLVLVQKHASDQSALETLHLNSYNTLPMLFLCSVTLGEFTQAVNNFNMWDIGFVTTFTIVICVGCLLNYLLFLCTQFNSALTTSITGTVKTIIQTIIGFFTFGGMAVNLFTISGITVNLCGGVIYTYTKYRLAVLRKKQMTMETKVEEGNGLLGNGVTISISNDITNDITNPGYNLAQPHKNM</sequence>
<feature type="transmembrane region" description="Helical" evidence="5">
    <location>
        <begin position="275"/>
        <end position="297"/>
    </location>
</feature>
<evidence type="ECO:0000256" key="3">
    <source>
        <dbReference type="ARBA" id="ARBA00022989"/>
    </source>
</evidence>
<feature type="transmembrane region" description="Helical" evidence="5">
    <location>
        <begin position="249"/>
        <end position="269"/>
    </location>
</feature>
<dbReference type="EMBL" id="AMQN01004264">
    <property type="status" value="NOT_ANNOTATED_CDS"/>
    <property type="molecule type" value="Genomic_DNA"/>
</dbReference>
<dbReference type="Pfam" id="PF03151">
    <property type="entry name" value="TPT"/>
    <property type="match status" value="1"/>
</dbReference>
<evidence type="ECO:0000256" key="1">
    <source>
        <dbReference type="ARBA" id="ARBA00004141"/>
    </source>
</evidence>